<comment type="caution">
    <text evidence="1">The sequence shown here is derived from an EMBL/GenBank/DDBJ whole genome shotgun (WGS) entry which is preliminary data.</text>
</comment>
<accession>A0A2P5BEM8</accession>
<reference evidence="2" key="1">
    <citation type="submission" date="2016-06" db="EMBL/GenBank/DDBJ databases">
        <title>Parallel loss of symbiosis genes in relatives of nitrogen-fixing non-legume Parasponia.</title>
        <authorList>
            <person name="Van Velzen R."/>
            <person name="Holmer R."/>
            <person name="Bu F."/>
            <person name="Rutten L."/>
            <person name="Van Zeijl A."/>
            <person name="Liu W."/>
            <person name="Santuari L."/>
            <person name="Cao Q."/>
            <person name="Sharma T."/>
            <person name="Shen D."/>
            <person name="Roswanjaya Y."/>
            <person name="Wardhani T."/>
            <person name="Kalhor M.S."/>
            <person name="Jansen J."/>
            <person name="Van den Hoogen J."/>
            <person name="Gungor B."/>
            <person name="Hartog M."/>
            <person name="Hontelez J."/>
            <person name="Verver J."/>
            <person name="Yang W.-C."/>
            <person name="Schijlen E."/>
            <person name="Repin R."/>
            <person name="Schilthuizen M."/>
            <person name="Schranz E."/>
            <person name="Heidstra R."/>
            <person name="Miyata K."/>
            <person name="Fedorova E."/>
            <person name="Kohlen W."/>
            <person name="Bisseling T."/>
            <person name="Smit S."/>
            <person name="Geurts R."/>
        </authorList>
    </citation>
    <scope>NUCLEOTIDE SEQUENCE [LARGE SCALE GENOMIC DNA]</scope>
    <source>
        <strain evidence="2">cv. WU1-14</strain>
    </source>
</reference>
<name>A0A2P5BEM8_PARAD</name>
<protein>
    <submittedName>
        <fullName evidence="1">Uncharacterized protein</fullName>
    </submittedName>
</protein>
<dbReference type="AlphaFoldDB" id="A0A2P5BEM8"/>
<gene>
    <name evidence="1" type="ORF">PanWU01x14_246320</name>
</gene>
<evidence type="ECO:0000313" key="2">
    <source>
        <dbReference type="Proteomes" id="UP000237105"/>
    </source>
</evidence>
<dbReference type="Proteomes" id="UP000237105">
    <property type="component" value="Unassembled WGS sequence"/>
</dbReference>
<evidence type="ECO:0000313" key="1">
    <source>
        <dbReference type="EMBL" id="PON47251.1"/>
    </source>
</evidence>
<sequence>MKTRSQCWTHPWKKQHSLLMFQAIFDQTDQWTLEFQTNVTSHSLSLSLRPVIVTRRVKNVGSPSTYKASVRVRPSWSFCLC</sequence>
<dbReference type="EMBL" id="JXTB01000298">
    <property type="protein sequence ID" value="PON47251.1"/>
    <property type="molecule type" value="Genomic_DNA"/>
</dbReference>
<organism evidence="1 2">
    <name type="scientific">Parasponia andersonii</name>
    <name type="common">Sponia andersonii</name>
    <dbReference type="NCBI Taxonomy" id="3476"/>
    <lineage>
        <taxon>Eukaryota</taxon>
        <taxon>Viridiplantae</taxon>
        <taxon>Streptophyta</taxon>
        <taxon>Embryophyta</taxon>
        <taxon>Tracheophyta</taxon>
        <taxon>Spermatophyta</taxon>
        <taxon>Magnoliopsida</taxon>
        <taxon>eudicotyledons</taxon>
        <taxon>Gunneridae</taxon>
        <taxon>Pentapetalae</taxon>
        <taxon>rosids</taxon>
        <taxon>fabids</taxon>
        <taxon>Rosales</taxon>
        <taxon>Cannabaceae</taxon>
        <taxon>Parasponia</taxon>
    </lineage>
</organism>
<proteinExistence type="predicted"/>
<keyword evidence="2" id="KW-1185">Reference proteome</keyword>